<dbReference type="Pfam" id="PF00263">
    <property type="entry name" value="Secretin"/>
    <property type="match status" value="1"/>
</dbReference>
<dbReference type="Proteomes" id="UP000037943">
    <property type="component" value="Unassembled WGS sequence"/>
</dbReference>
<dbReference type="PANTHER" id="PTHR30332:SF24">
    <property type="entry name" value="SECRETIN GSPD-RELATED"/>
    <property type="match status" value="1"/>
</dbReference>
<evidence type="ECO:0000256" key="4">
    <source>
        <dbReference type="RuleBase" id="RU004003"/>
    </source>
</evidence>
<feature type="domain" description="Type II/III secretion system secretin-like" evidence="6">
    <location>
        <begin position="303"/>
        <end position="476"/>
    </location>
</feature>
<comment type="subcellular location">
    <subcellularLocation>
        <location evidence="1">Membrane</location>
    </subcellularLocation>
</comment>
<organism evidence="7 8">
    <name type="scientific">Pseudomonas amygdali pv. lachrymans</name>
    <name type="common">Pseudomonas syringae pv. lachrymans</name>
    <dbReference type="NCBI Taxonomy" id="53707"/>
    <lineage>
        <taxon>Bacteria</taxon>
        <taxon>Pseudomonadati</taxon>
        <taxon>Pseudomonadota</taxon>
        <taxon>Gammaproteobacteria</taxon>
        <taxon>Pseudomonadales</taxon>
        <taxon>Pseudomonadaceae</taxon>
        <taxon>Pseudomonas</taxon>
        <taxon>Pseudomonas amygdali</taxon>
    </lineage>
</organism>
<accession>A0ABR5KSX5</accession>
<evidence type="ECO:0000256" key="5">
    <source>
        <dbReference type="SAM" id="MobiDB-lite"/>
    </source>
</evidence>
<evidence type="ECO:0000256" key="3">
    <source>
        <dbReference type="ARBA" id="ARBA00023136"/>
    </source>
</evidence>
<reference evidence="7 8" key="1">
    <citation type="submission" date="2015-07" db="EMBL/GenBank/DDBJ databases">
        <authorList>
            <person name="O'Brien H.E."/>
            <person name="Thakur S."/>
            <person name="Gong Y."/>
            <person name="Wang P.W."/>
            <person name="Guttman D.S."/>
        </authorList>
    </citation>
    <scope>NUCLEOTIDE SEQUENCE [LARGE SCALE GENOMIC DNA]</scope>
    <source>
        <strain evidence="7 8">107</strain>
    </source>
</reference>
<proteinExistence type="inferred from homology"/>
<protein>
    <recommendedName>
        <fullName evidence="6">Type II/III secretion system secretin-like domain-containing protein</fullName>
    </recommendedName>
</protein>
<keyword evidence="8" id="KW-1185">Reference proteome</keyword>
<dbReference type="EMBL" id="LGLK01000057">
    <property type="protein sequence ID" value="KPC17786.1"/>
    <property type="molecule type" value="Genomic_DNA"/>
</dbReference>
<evidence type="ECO:0000256" key="1">
    <source>
        <dbReference type="ARBA" id="ARBA00004370"/>
    </source>
</evidence>
<keyword evidence="2" id="KW-0732">Signal</keyword>
<gene>
    <name evidence="7" type="ORF">AC499_0988</name>
</gene>
<comment type="similarity">
    <text evidence="4">Belongs to the bacterial secretin family.</text>
</comment>
<dbReference type="PANTHER" id="PTHR30332">
    <property type="entry name" value="PROBABLE GENERAL SECRETION PATHWAY PROTEIN D"/>
    <property type="match status" value="1"/>
</dbReference>
<feature type="region of interest" description="Disordered" evidence="5">
    <location>
        <begin position="227"/>
        <end position="271"/>
    </location>
</feature>
<comment type="caution">
    <text evidence="7">The sequence shown here is derived from an EMBL/GenBank/DDBJ whole genome shotgun (WGS) entry which is preliminary data.</text>
</comment>
<evidence type="ECO:0000313" key="8">
    <source>
        <dbReference type="Proteomes" id="UP000037943"/>
    </source>
</evidence>
<dbReference type="InterPro" id="IPR004846">
    <property type="entry name" value="T2SS/T3SS_dom"/>
</dbReference>
<evidence type="ECO:0000313" key="7">
    <source>
        <dbReference type="EMBL" id="KPC17786.1"/>
    </source>
</evidence>
<evidence type="ECO:0000259" key="6">
    <source>
        <dbReference type="Pfam" id="PF00263"/>
    </source>
</evidence>
<reference evidence="7 8" key="2">
    <citation type="submission" date="2015-10" db="EMBL/GenBank/DDBJ databases">
        <title>Comparative genomics and high-throughput reverse genetic screens identify a new phytobacterial MAMP and an Arabidopsis receptor required for immune elicitation.</title>
        <authorList>
            <person name="Mott G.A."/>
            <person name="Thakur S."/>
            <person name="Wang P.W."/>
            <person name="Desveaux D."/>
            <person name="Guttman D.S."/>
        </authorList>
    </citation>
    <scope>NUCLEOTIDE SEQUENCE [LARGE SCALE GENOMIC DNA]</scope>
    <source>
        <strain evidence="7 8">107</strain>
    </source>
</reference>
<keyword evidence="3" id="KW-0472">Membrane</keyword>
<name>A0ABR5KSX5_PSEAV</name>
<evidence type="ECO:0000256" key="2">
    <source>
        <dbReference type="ARBA" id="ARBA00022729"/>
    </source>
</evidence>
<dbReference type="InterPro" id="IPR050810">
    <property type="entry name" value="Bact_Secretion_Sys_Channel"/>
</dbReference>
<feature type="compositionally biased region" description="Low complexity" evidence="5">
    <location>
        <begin position="227"/>
        <end position="266"/>
    </location>
</feature>
<sequence>MPKNNTIPEKGVLTDKMKEGWAKETPALKTVALDHDFMIESPQAIPKAIAEKKVEVMFSKESTLDDLGGVLADQGFFLVVPDEALRSKKIVIFNYKGAFGDFLNAISIAHGLSFSWLPGNILMVTESKPYIVQIPQNDTVAKAIEENITSLGATDVKTSVQAGTIQYRANQQNQYRIENMVKKMGINASLVSMQVAVINVSIDSERNTGFDWSSLKAGIGALGLASTDSTTGTGTGTGTSTSSNNSSSNSNSNSSSGTDTGTGTDDTTVKGRTKGVFAGLSSKGLELNIAAGDFSFLSAFNLLSTYGETKTTQSVSMDTISGEEVAIKSGQKIPYIDSIGVNSNNNNGYNNSSNSLGSTDVKDVDIGLELKLKPYYDNRSKLVSIGVDLKLSSLLRFVELSAGNQIGTLTRPQTQEQSFTDNVKVRAGESMIIGGLMYDQLSDNRSNLAMLDDYKTASKSAKVTRTAMFILIRPTVTVFAGKGQAHE</sequence>